<feature type="compositionally biased region" description="Low complexity" evidence="1">
    <location>
        <begin position="53"/>
        <end position="63"/>
    </location>
</feature>
<dbReference type="AlphaFoldDB" id="A0A067QAP4"/>
<dbReference type="Proteomes" id="UP000027265">
    <property type="component" value="Unassembled WGS sequence"/>
</dbReference>
<keyword evidence="3" id="KW-1185">Reference proteome</keyword>
<evidence type="ECO:0000313" key="3">
    <source>
        <dbReference type="Proteomes" id="UP000027265"/>
    </source>
</evidence>
<evidence type="ECO:0000256" key="1">
    <source>
        <dbReference type="SAM" id="MobiDB-lite"/>
    </source>
</evidence>
<dbReference type="OrthoDB" id="3165590at2759"/>
<proteinExistence type="predicted"/>
<gene>
    <name evidence="2" type="ORF">JAAARDRAFT_31544</name>
</gene>
<name>A0A067QAP4_9AGAM</name>
<protein>
    <submittedName>
        <fullName evidence="2">Uncharacterized protein</fullName>
    </submittedName>
</protein>
<evidence type="ECO:0000313" key="2">
    <source>
        <dbReference type="EMBL" id="KDQ60577.1"/>
    </source>
</evidence>
<organism evidence="2 3">
    <name type="scientific">Jaapia argillacea MUCL 33604</name>
    <dbReference type="NCBI Taxonomy" id="933084"/>
    <lineage>
        <taxon>Eukaryota</taxon>
        <taxon>Fungi</taxon>
        <taxon>Dikarya</taxon>
        <taxon>Basidiomycota</taxon>
        <taxon>Agaricomycotina</taxon>
        <taxon>Agaricomycetes</taxon>
        <taxon>Agaricomycetidae</taxon>
        <taxon>Jaapiales</taxon>
        <taxon>Jaapiaceae</taxon>
        <taxon>Jaapia</taxon>
    </lineage>
</organism>
<feature type="region of interest" description="Disordered" evidence="1">
    <location>
        <begin position="1"/>
        <end position="116"/>
    </location>
</feature>
<dbReference type="HOGENOM" id="CLU_134528_0_0_1"/>
<dbReference type="EMBL" id="KL197713">
    <property type="protein sequence ID" value="KDQ60577.1"/>
    <property type="molecule type" value="Genomic_DNA"/>
</dbReference>
<dbReference type="InParanoid" id="A0A067QAP4"/>
<sequence length="152" mass="16102">MPRRPAPTPLRLVAGPTPPRGQPRHTLPSVPRPTFYPPSSVPRGPVTRARTGSPDLPSSSLPLMEPDVNIRLTHKHLPPLAIPQMNVRPSPQGRRSSSTSSSYSSSGSTGDFVRGPWDHSSSITVPVDLESLITIPKPAMVSPTGGAGLLSI</sequence>
<reference evidence="3" key="1">
    <citation type="journal article" date="2014" name="Proc. Natl. Acad. Sci. U.S.A.">
        <title>Extensive sampling of basidiomycete genomes demonstrates inadequacy of the white-rot/brown-rot paradigm for wood decay fungi.</title>
        <authorList>
            <person name="Riley R."/>
            <person name="Salamov A.A."/>
            <person name="Brown D.W."/>
            <person name="Nagy L.G."/>
            <person name="Floudas D."/>
            <person name="Held B.W."/>
            <person name="Levasseur A."/>
            <person name="Lombard V."/>
            <person name="Morin E."/>
            <person name="Otillar R."/>
            <person name="Lindquist E.A."/>
            <person name="Sun H."/>
            <person name="LaButti K.M."/>
            <person name="Schmutz J."/>
            <person name="Jabbour D."/>
            <person name="Luo H."/>
            <person name="Baker S.E."/>
            <person name="Pisabarro A.G."/>
            <person name="Walton J.D."/>
            <person name="Blanchette R.A."/>
            <person name="Henrissat B."/>
            <person name="Martin F."/>
            <person name="Cullen D."/>
            <person name="Hibbett D.S."/>
            <person name="Grigoriev I.V."/>
        </authorList>
    </citation>
    <scope>NUCLEOTIDE SEQUENCE [LARGE SCALE GENOMIC DNA]</scope>
    <source>
        <strain evidence="3">MUCL 33604</strain>
    </source>
</reference>
<feature type="compositionally biased region" description="Low complexity" evidence="1">
    <location>
        <begin position="96"/>
        <end position="110"/>
    </location>
</feature>
<feature type="compositionally biased region" description="Pro residues" evidence="1">
    <location>
        <begin position="30"/>
        <end position="40"/>
    </location>
</feature>
<accession>A0A067QAP4</accession>